<dbReference type="InParanoid" id="A0A0D2X3C7"/>
<evidence type="ECO:0000313" key="2">
    <source>
        <dbReference type="Proteomes" id="UP000008743"/>
    </source>
</evidence>
<dbReference type="EMBL" id="KE346366">
    <property type="protein sequence ID" value="KJE94079.1"/>
    <property type="molecule type" value="Genomic_DNA"/>
</dbReference>
<accession>A0A0D2X3C7</accession>
<protein>
    <submittedName>
        <fullName evidence="1">Uncharacterized protein</fullName>
    </submittedName>
</protein>
<organism evidence="1 2">
    <name type="scientific">Capsaspora owczarzaki (strain ATCC 30864)</name>
    <dbReference type="NCBI Taxonomy" id="595528"/>
    <lineage>
        <taxon>Eukaryota</taxon>
        <taxon>Filasterea</taxon>
        <taxon>Capsaspora</taxon>
    </lineage>
</organism>
<sequence length="191" mass="21254">MGARRSSRTRLAVVEQELLVDSRPQPPAIVVPNQARVEEWLSTHQGVHMHPLRHWLGRIRRIHSCRMPGGIQLQVGTVQTNFLDGAGFGHKVLVGQIGGRRPLHGHVRNGKRVRQVKVLVQHNVRVGPRSAIVSAGGHANVAMPGLGVLGLKEHVPVVRSLRVVEQERICDERHQLVRDQRAVDGGQRRQT</sequence>
<keyword evidence="2" id="KW-1185">Reference proteome</keyword>
<proteinExistence type="predicted"/>
<reference evidence="2" key="1">
    <citation type="submission" date="2011-02" db="EMBL/GenBank/DDBJ databases">
        <title>The Genome Sequence of Capsaspora owczarzaki ATCC 30864.</title>
        <authorList>
            <person name="Russ C."/>
            <person name="Cuomo C."/>
            <person name="Burger G."/>
            <person name="Gray M.W."/>
            <person name="Holland P.W.H."/>
            <person name="King N."/>
            <person name="Lang F.B.F."/>
            <person name="Roger A.J."/>
            <person name="Ruiz-Trillo I."/>
            <person name="Young S.K."/>
            <person name="Zeng Q."/>
            <person name="Gargeya S."/>
            <person name="Alvarado L."/>
            <person name="Berlin A."/>
            <person name="Chapman S.B."/>
            <person name="Chen Z."/>
            <person name="Freedman E."/>
            <person name="Gellesch M."/>
            <person name="Goldberg J."/>
            <person name="Griggs A."/>
            <person name="Gujja S."/>
            <person name="Heilman E."/>
            <person name="Heiman D."/>
            <person name="Howarth C."/>
            <person name="Mehta T."/>
            <person name="Neiman D."/>
            <person name="Pearson M."/>
            <person name="Roberts A."/>
            <person name="Saif S."/>
            <person name="Shea T."/>
            <person name="Shenoy N."/>
            <person name="Sisk P."/>
            <person name="Stolte C."/>
            <person name="Sykes S."/>
            <person name="White J."/>
            <person name="Yandava C."/>
            <person name="Haas B."/>
            <person name="Nusbaum C."/>
            <person name="Birren B."/>
        </authorList>
    </citation>
    <scope>NUCLEOTIDE SEQUENCE</scope>
    <source>
        <strain evidence="2">ATCC 30864</strain>
    </source>
</reference>
<name>A0A0D2X3C7_CAPO3</name>
<dbReference type="AlphaFoldDB" id="A0A0D2X3C7"/>
<evidence type="ECO:0000313" key="1">
    <source>
        <dbReference type="EMBL" id="KJE94079.1"/>
    </source>
</evidence>
<dbReference type="Proteomes" id="UP000008743">
    <property type="component" value="Unassembled WGS sequence"/>
</dbReference>
<gene>
    <name evidence="1" type="ORF">CAOG_009791</name>
</gene>